<organism evidence="3 4">
    <name type="scientific">Rhizopus stolonifer</name>
    <name type="common">Rhizopus nigricans</name>
    <dbReference type="NCBI Taxonomy" id="4846"/>
    <lineage>
        <taxon>Eukaryota</taxon>
        <taxon>Fungi</taxon>
        <taxon>Fungi incertae sedis</taxon>
        <taxon>Mucoromycota</taxon>
        <taxon>Mucoromycotina</taxon>
        <taxon>Mucoromycetes</taxon>
        <taxon>Mucorales</taxon>
        <taxon>Mucorineae</taxon>
        <taxon>Rhizopodaceae</taxon>
        <taxon>Rhizopus</taxon>
    </lineage>
</organism>
<dbReference type="OrthoDB" id="2251127at2759"/>
<dbReference type="EMBL" id="PJQM01001953">
    <property type="protein sequence ID" value="RCH99404.1"/>
    <property type="molecule type" value="Genomic_DNA"/>
</dbReference>
<keyword evidence="2" id="KW-0472">Membrane</keyword>
<dbReference type="PROSITE" id="PS51257">
    <property type="entry name" value="PROKAR_LIPOPROTEIN"/>
    <property type="match status" value="1"/>
</dbReference>
<dbReference type="Proteomes" id="UP000253551">
    <property type="component" value="Unassembled WGS sequence"/>
</dbReference>
<feature type="region of interest" description="Disordered" evidence="1">
    <location>
        <begin position="106"/>
        <end position="126"/>
    </location>
</feature>
<feature type="transmembrane region" description="Helical" evidence="2">
    <location>
        <begin position="16"/>
        <end position="37"/>
    </location>
</feature>
<feature type="region of interest" description="Disordered" evidence="1">
    <location>
        <begin position="156"/>
        <end position="179"/>
    </location>
</feature>
<name>A0A367KB08_RHIST</name>
<comment type="caution">
    <text evidence="3">The sequence shown here is derived from an EMBL/GenBank/DDBJ whole genome shotgun (WGS) entry which is preliminary data.</text>
</comment>
<protein>
    <submittedName>
        <fullName evidence="3">Uncharacterized protein</fullName>
    </submittedName>
</protein>
<evidence type="ECO:0000256" key="1">
    <source>
        <dbReference type="SAM" id="MobiDB-lite"/>
    </source>
</evidence>
<evidence type="ECO:0000256" key="2">
    <source>
        <dbReference type="SAM" id="Phobius"/>
    </source>
</evidence>
<keyword evidence="4" id="KW-1185">Reference proteome</keyword>
<accession>A0A367KB08</accession>
<keyword evidence="2" id="KW-0812">Transmembrane</keyword>
<gene>
    <name evidence="3" type="ORF">CU098_004427</name>
</gene>
<keyword evidence="2" id="KW-1133">Transmembrane helix</keyword>
<sequence>MIGKQKLATVFLTTPVLFVLFGCCLILAAIHYVIFFFKSAESLSSKMQKLIVQIHCLLLKKSVTRVLDHYLHLKQFGYSCLHQFNLIANKKGDTNIIPDTLYSEVQTPENSNSVQPVDKEQPKKNHASAMLTNNNASENLKSKYNKQIIKNNQASLNQHQHKNTDEKNKENGASFSSTSMTHKDDWILVNANKKHKKVIAVEQSPKASTKSSKKKKRANKKTHTERQITTKPSSLDNSTVSWSSVASSKHEYKELKETGEPNDMDVPCLSDSDSIATSSPSGSPCLSSSHLLPPFEEEIQMKYYSPFSSGFDFGASFQQPQQPHKKSLLDLLNQTDHVKTTITANSFKYFDDMMMSTSLYKTNQEPKLDPLMIKIKRDWNSIPYCT</sequence>
<reference evidence="3 4" key="1">
    <citation type="journal article" date="2018" name="G3 (Bethesda)">
        <title>Phylogenetic and Phylogenomic Definition of Rhizopus Species.</title>
        <authorList>
            <person name="Gryganskyi A.P."/>
            <person name="Golan J."/>
            <person name="Dolatabadi S."/>
            <person name="Mondo S."/>
            <person name="Robb S."/>
            <person name="Idnurm A."/>
            <person name="Muszewska A."/>
            <person name="Steczkiewicz K."/>
            <person name="Masonjones S."/>
            <person name="Liao H.L."/>
            <person name="Gajdeczka M.T."/>
            <person name="Anike F."/>
            <person name="Vuek A."/>
            <person name="Anishchenko I.M."/>
            <person name="Voigt K."/>
            <person name="de Hoog G.S."/>
            <person name="Smith M.E."/>
            <person name="Heitman J."/>
            <person name="Vilgalys R."/>
            <person name="Stajich J.E."/>
        </authorList>
    </citation>
    <scope>NUCLEOTIDE SEQUENCE [LARGE SCALE GENOMIC DNA]</scope>
    <source>
        <strain evidence="3 4">LSU 92-RS-03</strain>
    </source>
</reference>
<evidence type="ECO:0000313" key="4">
    <source>
        <dbReference type="Proteomes" id="UP000253551"/>
    </source>
</evidence>
<evidence type="ECO:0000313" key="3">
    <source>
        <dbReference type="EMBL" id="RCH99404.1"/>
    </source>
</evidence>
<feature type="compositionally biased region" description="Basic residues" evidence="1">
    <location>
        <begin position="211"/>
        <end position="221"/>
    </location>
</feature>
<dbReference type="AlphaFoldDB" id="A0A367KB08"/>
<proteinExistence type="predicted"/>
<feature type="region of interest" description="Disordered" evidence="1">
    <location>
        <begin position="197"/>
        <end position="242"/>
    </location>
</feature>
<feature type="compositionally biased region" description="Polar residues" evidence="1">
    <location>
        <begin position="106"/>
        <end position="115"/>
    </location>
</feature>